<protein>
    <submittedName>
        <fullName evidence="1">Uncharacterized protein</fullName>
    </submittedName>
</protein>
<organism evidence="1">
    <name type="scientific">Rhizophora mucronata</name>
    <name type="common">Asiatic mangrove</name>
    <dbReference type="NCBI Taxonomy" id="61149"/>
    <lineage>
        <taxon>Eukaryota</taxon>
        <taxon>Viridiplantae</taxon>
        <taxon>Streptophyta</taxon>
        <taxon>Embryophyta</taxon>
        <taxon>Tracheophyta</taxon>
        <taxon>Spermatophyta</taxon>
        <taxon>Magnoliopsida</taxon>
        <taxon>eudicotyledons</taxon>
        <taxon>Gunneridae</taxon>
        <taxon>Pentapetalae</taxon>
        <taxon>rosids</taxon>
        <taxon>fabids</taxon>
        <taxon>Malpighiales</taxon>
        <taxon>Rhizophoraceae</taxon>
        <taxon>Rhizophora</taxon>
    </lineage>
</organism>
<sequence>MSTSNPRMKCTYAFTRFSPKACKRGYCGINLWLNGQLNMI</sequence>
<accession>A0A2P2NML5</accession>
<proteinExistence type="predicted"/>
<name>A0A2P2NML5_RHIMU</name>
<evidence type="ECO:0000313" key="1">
    <source>
        <dbReference type="EMBL" id="MBX43752.1"/>
    </source>
</evidence>
<dbReference type="EMBL" id="GGEC01063268">
    <property type="protein sequence ID" value="MBX43752.1"/>
    <property type="molecule type" value="Transcribed_RNA"/>
</dbReference>
<dbReference type="AlphaFoldDB" id="A0A2P2NML5"/>
<reference evidence="1" key="1">
    <citation type="submission" date="2018-02" db="EMBL/GenBank/DDBJ databases">
        <title>Rhizophora mucronata_Transcriptome.</title>
        <authorList>
            <person name="Meera S.P."/>
            <person name="Sreeshan A."/>
            <person name="Augustine A."/>
        </authorList>
    </citation>
    <scope>NUCLEOTIDE SEQUENCE</scope>
    <source>
        <tissue evidence="1">Leaf</tissue>
    </source>
</reference>